<dbReference type="InterPro" id="IPR000563">
    <property type="entry name" value="Flag_FliH"/>
</dbReference>
<dbReference type="PANTHER" id="PTHR34982">
    <property type="entry name" value="YOP PROTEINS TRANSLOCATION PROTEIN L"/>
    <property type="match status" value="1"/>
</dbReference>
<feature type="domain" description="Flagellar assembly protein FliH/Type III secretion system HrpE" evidence="10">
    <location>
        <begin position="84"/>
        <end position="191"/>
    </location>
</feature>
<keyword evidence="6" id="KW-0963">Cytoplasm</keyword>
<evidence type="ECO:0000256" key="2">
    <source>
        <dbReference type="ARBA" id="ARBA00004496"/>
    </source>
</evidence>
<evidence type="ECO:0000256" key="5">
    <source>
        <dbReference type="ARBA" id="ARBA00022448"/>
    </source>
</evidence>
<evidence type="ECO:0000256" key="3">
    <source>
        <dbReference type="ARBA" id="ARBA00006602"/>
    </source>
</evidence>
<dbReference type="PRINTS" id="PR01003">
    <property type="entry name" value="FLGFLIH"/>
</dbReference>
<keyword evidence="12" id="KW-1185">Reference proteome</keyword>
<evidence type="ECO:0000256" key="8">
    <source>
        <dbReference type="ARBA" id="ARBA00022927"/>
    </source>
</evidence>
<keyword evidence="11" id="KW-0969">Cilium</keyword>
<dbReference type="EMBL" id="JBBPCO010000013">
    <property type="protein sequence ID" value="MEK8090562.1"/>
    <property type="molecule type" value="Genomic_DNA"/>
</dbReference>
<proteinExistence type="inferred from homology"/>
<evidence type="ECO:0000256" key="7">
    <source>
        <dbReference type="ARBA" id="ARBA00022795"/>
    </source>
</evidence>
<sequence length="235" mass="26424">MSKVIPKEQLSAYERWELPAMGEHDPQVEEMPSRQALPTAQDIERIFQEARAEGLVLGREAGQAEGFAAGFQQGMRDAAPRKALLESMISSLARPLAQSDEQVSRELLALALEIARFVIRAEIRQQPERLLDVIREAMNGLPVSATQVQVILHPEDAHLFRAEMPDMEAEGVRVLEDASMERGGCRILADSAGKAFPERRWHTRKMVHAESEIDARIEQRWREALNVLLGEELVS</sequence>
<dbReference type="Proteomes" id="UP001446205">
    <property type="component" value="Unassembled WGS sequence"/>
</dbReference>
<gene>
    <name evidence="11" type="ORF">WOB96_12435</name>
</gene>
<dbReference type="Pfam" id="PF02108">
    <property type="entry name" value="FliH"/>
    <property type="match status" value="1"/>
</dbReference>
<dbReference type="PANTHER" id="PTHR34982:SF1">
    <property type="entry name" value="FLAGELLAR ASSEMBLY PROTEIN FLIH"/>
    <property type="match status" value="1"/>
</dbReference>
<reference evidence="11 12" key="1">
    <citation type="submission" date="2024-04" db="EMBL/GenBank/DDBJ databases">
        <authorList>
            <person name="Abashina T."/>
            <person name="Shaikin A."/>
        </authorList>
    </citation>
    <scope>NUCLEOTIDE SEQUENCE [LARGE SCALE GENOMIC DNA]</scope>
    <source>
        <strain evidence="11 12">AAFK</strain>
    </source>
</reference>
<organism evidence="11 12">
    <name type="scientific">Thermithiobacillus plumbiphilus</name>
    <dbReference type="NCBI Taxonomy" id="1729899"/>
    <lineage>
        <taxon>Bacteria</taxon>
        <taxon>Pseudomonadati</taxon>
        <taxon>Pseudomonadota</taxon>
        <taxon>Acidithiobacillia</taxon>
        <taxon>Acidithiobacillales</taxon>
        <taxon>Thermithiobacillaceae</taxon>
        <taxon>Thermithiobacillus</taxon>
    </lineage>
</organism>
<dbReference type="InterPro" id="IPR051472">
    <property type="entry name" value="T3SS_Stator/FliH"/>
</dbReference>
<evidence type="ECO:0000256" key="4">
    <source>
        <dbReference type="ARBA" id="ARBA00016507"/>
    </source>
</evidence>
<keyword evidence="9" id="KW-1006">Bacterial flagellum protein export</keyword>
<evidence type="ECO:0000256" key="9">
    <source>
        <dbReference type="ARBA" id="ARBA00023225"/>
    </source>
</evidence>
<evidence type="ECO:0000313" key="12">
    <source>
        <dbReference type="Proteomes" id="UP001446205"/>
    </source>
</evidence>
<keyword evidence="8" id="KW-0653">Protein transport</keyword>
<keyword evidence="7" id="KW-1005">Bacterial flagellum biogenesis</keyword>
<comment type="caution">
    <text evidence="11">The sequence shown here is derived from an EMBL/GenBank/DDBJ whole genome shotgun (WGS) entry which is preliminary data.</text>
</comment>
<protein>
    <recommendedName>
        <fullName evidence="4">Flagellar assembly protein FliH</fullName>
    </recommendedName>
</protein>
<keyword evidence="11" id="KW-0282">Flagellum</keyword>
<keyword evidence="5" id="KW-0813">Transport</keyword>
<comment type="function">
    <text evidence="1">Needed for flagellar regrowth and assembly.</text>
</comment>
<evidence type="ECO:0000256" key="6">
    <source>
        <dbReference type="ARBA" id="ARBA00022490"/>
    </source>
</evidence>
<comment type="subcellular location">
    <subcellularLocation>
        <location evidence="2">Cytoplasm</location>
    </subcellularLocation>
</comment>
<dbReference type="RefSeq" id="WP_341371617.1">
    <property type="nucleotide sequence ID" value="NZ_JBBPCO010000013.1"/>
</dbReference>
<evidence type="ECO:0000256" key="1">
    <source>
        <dbReference type="ARBA" id="ARBA00003041"/>
    </source>
</evidence>
<evidence type="ECO:0000259" key="10">
    <source>
        <dbReference type="Pfam" id="PF02108"/>
    </source>
</evidence>
<dbReference type="InterPro" id="IPR018035">
    <property type="entry name" value="Flagellar_FliH/T3SS_HrpE"/>
</dbReference>
<name>A0ABU9DAL1_9PROT</name>
<comment type="similarity">
    <text evidence="3">Belongs to the FliH family.</text>
</comment>
<keyword evidence="11" id="KW-0966">Cell projection</keyword>
<accession>A0ABU9DAL1</accession>
<evidence type="ECO:0000313" key="11">
    <source>
        <dbReference type="EMBL" id="MEK8090562.1"/>
    </source>
</evidence>